<dbReference type="SUPFAM" id="SSF53474">
    <property type="entry name" value="alpha/beta-Hydrolases"/>
    <property type="match status" value="1"/>
</dbReference>
<keyword evidence="1 5" id="KW-0378">Hydrolase</keyword>
<dbReference type="RefSeq" id="WP_394315644.1">
    <property type="nucleotide sequence ID" value="NZ_JBHGPK010000068.1"/>
</dbReference>
<dbReference type="Pfam" id="PF02129">
    <property type="entry name" value="Peptidase_S15"/>
    <property type="match status" value="1"/>
</dbReference>
<organism evidence="5 6">
    <name type="scientific">Labrys neptuniae</name>
    <dbReference type="NCBI Taxonomy" id="376174"/>
    <lineage>
        <taxon>Bacteria</taxon>
        <taxon>Pseudomonadati</taxon>
        <taxon>Pseudomonadota</taxon>
        <taxon>Alphaproteobacteria</taxon>
        <taxon>Hyphomicrobiales</taxon>
        <taxon>Xanthobacteraceae</taxon>
        <taxon>Labrys</taxon>
    </lineage>
</organism>
<gene>
    <name evidence="5" type="ORF">ACETRX_36305</name>
</gene>
<dbReference type="Proteomes" id="UP001595190">
    <property type="component" value="Unassembled WGS sequence"/>
</dbReference>
<dbReference type="InterPro" id="IPR000383">
    <property type="entry name" value="Xaa-Pro-like_dom"/>
</dbReference>
<reference evidence="5 6" key="1">
    <citation type="submission" date="2024-09" db="EMBL/GenBank/DDBJ databases">
        <title>Description of Labrys sedimenti sp. nov., isolated from a diclofenac-degrading enrichment culture, and genome-based reclassification of Labrys portucalensis as a later heterotypic synonym of Labrys neptuniae.</title>
        <authorList>
            <person name="Tancsics A."/>
            <person name="Csepanyi A."/>
        </authorList>
    </citation>
    <scope>NUCLEOTIDE SEQUENCE [LARGE SCALE GENOMIC DNA]</scope>
    <source>
        <strain evidence="5 6">LMG 23412</strain>
    </source>
</reference>
<feature type="domain" description="Xaa-Pro dipeptidyl-peptidase C-terminal" evidence="4">
    <location>
        <begin position="400"/>
        <end position="631"/>
    </location>
</feature>
<dbReference type="InterPro" id="IPR008979">
    <property type="entry name" value="Galactose-bd-like_sf"/>
</dbReference>
<evidence type="ECO:0000259" key="4">
    <source>
        <dbReference type="SMART" id="SM00939"/>
    </source>
</evidence>
<comment type="caution">
    <text evidence="5">The sequence shown here is derived from an EMBL/GenBank/DDBJ whole genome shotgun (WGS) entry which is preliminary data.</text>
</comment>
<evidence type="ECO:0000313" key="5">
    <source>
        <dbReference type="EMBL" id="MFC2255069.1"/>
    </source>
</evidence>
<dbReference type="InterPro" id="IPR029058">
    <property type="entry name" value="AB_hydrolase_fold"/>
</dbReference>
<dbReference type="Gene3D" id="2.60.120.260">
    <property type="entry name" value="Galactose-binding domain-like"/>
    <property type="match status" value="1"/>
</dbReference>
<feature type="region of interest" description="Disordered" evidence="2">
    <location>
        <begin position="24"/>
        <end position="49"/>
    </location>
</feature>
<dbReference type="EMBL" id="JBHGPK010000068">
    <property type="protein sequence ID" value="MFC2255069.1"/>
    <property type="molecule type" value="Genomic_DNA"/>
</dbReference>
<feature type="signal peptide" evidence="3">
    <location>
        <begin position="1"/>
        <end position="21"/>
    </location>
</feature>
<accession>A0ABV6ZSA4</accession>
<dbReference type="SUPFAM" id="SSF49785">
    <property type="entry name" value="Galactose-binding domain-like"/>
    <property type="match status" value="1"/>
</dbReference>
<feature type="compositionally biased region" description="Polar residues" evidence="2">
    <location>
        <begin position="24"/>
        <end position="33"/>
    </location>
</feature>
<evidence type="ECO:0000256" key="2">
    <source>
        <dbReference type="SAM" id="MobiDB-lite"/>
    </source>
</evidence>
<dbReference type="InterPro" id="IPR013736">
    <property type="entry name" value="Xaa-Pro_dipept_C"/>
</dbReference>
<proteinExistence type="predicted"/>
<evidence type="ECO:0000256" key="1">
    <source>
        <dbReference type="ARBA" id="ARBA00022801"/>
    </source>
</evidence>
<dbReference type="Pfam" id="PF08530">
    <property type="entry name" value="PepX_C"/>
    <property type="match status" value="1"/>
</dbReference>
<dbReference type="Gene3D" id="3.40.50.1820">
    <property type="entry name" value="alpha/beta hydrolase"/>
    <property type="match status" value="2"/>
</dbReference>
<feature type="chain" id="PRO_5047224110" evidence="3">
    <location>
        <begin position="22"/>
        <end position="647"/>
    </location>
</feature>
<name>A0ABV6ZSA4_9HYPH</name>
<dbReference type="SMART" id="SM00939">
    <property type="entry name" value="PepX_C"/>
    <property type="match status" value="1"/>
</dbReference>
<keyword evidence="3" id="KW-0732">Signal</keyword>
<evidence type="ECO:0000313" key="6">
    <source>
        <dbReference type="Proteomes" id="UP001595190"/>
    </source>
</evidence>
<dbReference type="PROSITE" id="PS51257">
    <property type="entry name" value="PROKAR_LIPOPROTEIN"/>
    <property type="match status" value="1"/>
</dbReference>
<dbReference type="GO" id="GO:0016787">
    <property type="term" value="F:hydrolase activity"/>
    <property type="evidence" value="ECO:0007669"/>
    <property type="project" value="UniProtKB-KW"/>
</dbReference>
<evidence type="ECO:0000256" key="3">
    <source>
        <dbReference type="SAM" id="SignalP"/>
    </source>
</evidence>
<sequence>MSTRAHLLLITALAVSLSACNSQDEDSQATSTPLFELQADSSPPPATATDAIPPVVPVQPPEPLPGIGKQFDISPTGTRYPELTSLYPGHLGPQVEDGMILPWLSRRAPIKTSVWIQTDLDTDGNEKKDRIALRVVQPAEVAEGLKTPVIVRPSIYYEDPTYPAARGPFLGEDQYLRMGFTVVYADSIGSNDSDGCPSIMDEPERRAMAGVVRWLVNDPQVLGRDENGAVVQATWSTGHVAMEGVSYGGTLPTMTAVTGVTGLEAIIPVDGISNAYDYFSRYNGVNPLDTVDLPGYAATETSTARKNICAPLAEKLEESSDTETYAYNDFWKDRNTLSLASNIKAATLIAHGQSDNNVKTKNSVQLYETLMQLKKPVQLWFHSRDHNDPAWQKEWQKQILLWYTRYLYGVNNGVERQPTYVRETPAGDLTAGNLINKDPNDASNTLGGHCHSKSYSARDCIPTGEFLIKENVWPATIVASYSMRQPDASTGAILTLDGPGLGANQVAVFGVAGNSRMFETAPFVDAARFAGTIKVDITAKFAAGIPNLKALLYVDGQLVTYGWANPRFYKGLEKAETLEENTDYRFSLEMMPRDFKVLPGSKIAVKVEGYSYGTTGGVRQTTLDLSKTTVDMPLVPREELVSIAVLK</sequence>
<protein>
    <submittedName>
        <fullName evidence="5">CocE/NonD family hydrolase</fullName>
    </submittedName>
</protein>